<gene>
    <name evidence="1" type="ORF">MIT9_P2532</name>
</gene>
<keyword evidence="2" id="KW-1185">Reference proteome</keyword>
<dbReference type="KEGG" id="mcau:MIT9_P2532"/>
<dbReference type="AlphaFoldDB" id="A0AAU9CBC9"/>
<dbReference type="NCBIfam" id="TIGR03831">
    <property type="entry name" value="YgiT_finger"/>
    <property type="match status" value="1"/>
</dbReference>
<evidence type="ECO:0000313" key="2">
    <source>
        <dbReference type="Proteomes" id="UP001321825"/>
    </source>
</evidence>
<evidence type="ECO:0000313" key="1">
    <source>
        <dbReference type="EMBL" id="BCX82941.1"/>
    </source>
</evidence>
<reference evidence="2" key="1">
    <citation type="journal article" date="2024" name="Int. J. Syst. Evol. Microbiol.">
        <title>Methylomarinovum tepidoasis sp. nov., a moderately thermophilic methanotroph of the family Methylothermaceae isolated from a deep-sea hydrothermal field.</title>
        <authorList>
            <person name="Hirayama H."/>
            <person name="Takaki Y."/>
            <person name="Abe M."/>
            <person name="Miyazaki M."/>
            <person name="Uematsu K."/>
            <person name="Matsui Y."/>
            <person name="Takai K."/>
        </authorList>
    </citation>
    <scope>NUCLEOTIDE SEQUENCE [LARGE SCALE GENOMIC DNA]</scope>
    <source>
        <strain evidence="2">IT-9</strain>
    </source>
</reference>
<dbReference type="EMBL" id="AP024714">
    <property type="protein sequence ID" value="BCX82941.1"/>
    <property type="molecule type" value="Genomic_DNA"/>
</dbReference>
<accession>A0AAU9CBC9</accession>
<name>A0AAU9CBC9_9GAMM</name>
<dbReference type="InterPro" id="IPR022453">
    <property type="entry name" value="Znf_MqsA-type"/>
</dbReference>
<proteinExistence type="predicted"/>
<dbReference type="Proteomes" id="UP001321825">
    <property type="component" value="Chromosome"/>
</dbReference>
<protein>
    <recommendedName>
        <fullName evidence="3">YgiT-type zinc finger domain-containing protein</fullName>
    </recommendedName>
</protein>
<sequence length="76" mass="8837">MKCMYCQGEMVRGHAPLHIDRKDVHVSFDNVPAWVCLQCGEAYFEETAVDAVQDIIRAVDEQTDNWHARREVCGWR</sequence>
<organism evidence="1 2">
    <name type="scientific">Methylomarinovum caldicuralii</name>
    <dbReference type="NCBI Taxonomy" id="438856"/>
    <lineage>
        <taxon>Bacteria</taxon>
        <taxon>Pseudomonadati</taxon>
        <taxon>Pseudomonadota</taxon>
        <taxon>Gammaproteobacteria</taxon>
        <taxon>Methylococcales</taxon>
        <taxon>Methylothermaceae</taxon>
        <taxon>Methylomarinovum</taxon>
    </lineage>
</organism>
<dbReference type="Gene3D" id="3.10.20.860">
    <property type="match status" value="1"/>
</dbReference>
<evidence type="ECO:0008006" key="3">
    <source>
        <dbReference type="Google" id="ProtNLM"/>
    </source>
</evidence>